<feature type="compositionally biased region" description="Polar residues" evidence="1">
    <location>
        <begin position="164"/>
        <end position="175"/>
    </location>
</feature>
<feature type="compositionally biased region" description="Basic and acidic residues" evidence="1">
    <location>
        <begin position="287"/>
        <end position="316"/>
    </location>
</feature>
<dbReference type="Proteomes" id="UP000076871">
    <property type="component" value="Unassembled WGS sequence"/>
</dbReference>
<evidence type="ECO:0000313" key="3">
    <source>
        <dbReference type="Proteomes" id="UP000076871"/>
    </source>
</evidence>
<dbReference type="AlphaFoldDB" id="A0A165DPY2"/>
<dbReference type="GeneID" id="63818680"/>
<accession>A0A165DPY2</accession>
<feature type="compositionally biased region" description="Basic and acidic residues" evidence="1">
    <location>
        <begin position="328"/>
        <end position="341"/>
    </location>
</feature>
<dbReference type="InParanoid" id="A0A165DPY2"/>
<name>A0A165DPY2_9APHY</name>
<feature type="compositionally biased region" description="Basic and acidic residues" evidence="1">
    <location>
        <begin position="176"/>
        <end position="196"/>
    </location>
</feature>
<sequence length="376" mass="43134">MESNRAQAAAPRPARRRSEGYQLPATEPQLERAVKIMAKVHTKLLEKYSRSIEMRKRADDQRKQAVMLQESIRQEAAMRRRMEDYIAYWQPKVGYWTDKELWDRPVKMKKATDGNWYELDQDGIEELEEGRRMNGGIDWIDYQMNQIRNHTFAMDAPETYIPAANTTNQPSQQSKHAGDETMQKKDEHSARPRDVPNDDNGMAENKQQTQQEQLRSSKTSGQPQNDEAVRVFFGEAATSRPQKSGSLKYPNRPMRPLPKSERPLTVPEPSQPSMSRAWPSLVSTPVEVEKRESKKATLATPHKEKPISVSDTDRVKATGVQRTSSKRVPQEERSSSARKSGEAGPSRPDRSWPLYKQRPTRSVFASGVYRSYVVVY</sequence>
<feature type="compositionally biased region" description="Low complexity" evidence="1">
    <location>
        <begin position="1"/>
        <end position="12"/>
    </location>
</feature>
<proteinExistence type="predicted"/>
<dbReference type="RefSeq" id="XP_040763108.1">
    <property type="nucleotide sequence ID" value="XM_040901648.1"/>
</dbReference>
<organism evidence="2 3">
    <name type="scientific">Laetiporus sulphureus 93-53</name>
    <dbReference type="NCBI Taxonomy" id="1314785"/>
    <lineage>
        <taxon>Eukaryota</taxon>
        <taxon>Fungi</taxon>
        <taxon>Dikarya</taxon>
        <taxon>Basidiomycota</taxon>
        <taxon>Agaricomycotina</taxon>
        <taxon>Agaricomycetes</taxon>
        <taxon>Polyporales</taxon>
        <taxon>Laetiporus</taxon>
    </lineage>
</organism>
<feature type="compositionally biased region" description="Polar residues" evidence="1">
    <location>
        <begin position="205"/>
        <end position="225"/>
    </location>
</feature>
<protein>
    <submittedName>
        <fullName evidence="2">Uncharacterized protein</fullName>
    </submittedName>
</protein>
<dbReference type="EMBL" id="KV427630">
    <property type="protein sequence ID" value="KZT05368.1"/>
    <property type="molecule type" value="Genomic_DNA"/>
</dbReference>
<keyword evidence="3" id="KW-1185">Reference proteome</keyword>
<evidence type="ECO:0000313" key="2">
    <source>
        <dbReference type="EMBL" id="KZT05368.1"/>
    </source>
</evidence>
<reference evidence="2 3" key="1">
    <citation type="journal article" date="2016" name="Mol. Biol. Evol.">
        <title>Comparative Genomics of Early-Diverging Mushroom-Forming Fungi Provides Insights into the Origins of Lignocellulose Decay Capabilities.</title>
        <authorList>
            <person name="Nagy L.G."/>
            <person name="Riley R."/>
            <person name="Tritt A."/>
            <person name="Adam C."/>
            <person name="Daum C."/>
            <person name="Floudas D."/>
            <person name="Sun H."/>
            <person name="Yadav J.S."/>
            <person name="Pangilinan J."/>
            <person name="Larsson K.H."/>
            <person name="Matsuura K."/>
            <person name="Barry K."/>
            <person name="Labutti K."/>
            <person name="Kuo R."/>
            <person name="Ohm R.A."/>
            <person name="Bhattacharya S.S."/>
            <person name="Shirouzu T."/>
            <person name="Yoshinaga Y."/>
            <person name="Martin F.M."/>
            <person name="Grigoriev I.V."/>
            <person name="Hibbett D.S."/>
        </authorList>
    </citation>
    <scope>NUCLEOTIDE SEQUENCE [LARGE SCALE GENOMIC DNA]</scope>
    <source>
        <strain evidence="2 3">93-53</strain>
    </source>
</reference>
<feature type="region of interest" description="Disordered" evidence="1">
    <location>
        <begin position="1"/>
        <end position="26"/>
    </location>
</feature>
<evidence type="ECO:0000256" key="1">
    <source>
        <dbReference type="SAM" id="MobiDB-lite"/>
    </source>
</evidence>
<gene>
    <name evidence="2" type="ORF">LAESUDRAFT_227323</name>
</gene>
<feature type="region of interest" description="Disordered" evidence="1">
    <location>
        <begin position="162"/>
        <end position="357"/>
    </location>
</feature>